<dbReference type="SUPFAM" id="SSF47370">
    <property type="entry name" value="Bromodomain"/>
    <property type="match status" value="1"/>
</dbReference>
<organism evidence="5 6">
    <name type="scientific">Entomortierella parvispora</name>
    <dbReference type="NCBI Taxonomy" id="205924"/>
    <lineage>
        <taxon>Eukaryota</taxon>
        <taxon>Fungi</taxon>
        <taxon>Fungi incertae sedis</taxon>
        <taxon>Mucoromycota</taxon>
        <taxon>Mortierellomycotina</taxon>
        <taxon>Mortierellomycetes</taxon>
        <taxon>Mortierellales</taxon>
        <taxon>Mortierellaceae</taxon>
        <taxon>Entomortierella</taxon>
    </lineage>
</organism>
<evidence type="ECO:0000313" key="6">
    <source>
        <dbReference type="Proteomes" id="UP000827284"/>
    </source>
</evidence>
<protein>
    <submittedName>
        <fullName evidence="5">Bromodomain-containing protein 8</fullName>
    </submittedName>
</protein>
<dbReference type="PANTHER" id="PTHR15398">
    <property type="entry name" value="BROMODOMAIN-CONTAINING PROTEIN 8"/>
    <property type="match status" value="1"/>
</dbReference>
<dbReference type="PRINTS" id="PR00503">
    <property type="entry name" value="BROMODOMAIN"/>
</dbReference>
<feature type="compositionally biased region" description="Basic residues" evidence="3">
    <location>
        <begin position="467"/>
        <end position="476"/>
    </location>
</feature>
<feature type="compositionally biased region" description="Polar residues" evidence="3">
    <location>
        <begin position="500"/>
        <end position="511"/>
    </location>
</feature>
<feature type="compositionally biased region" description="Polar residues" evidence="3">
    <location>
        <begin position="183"/>
        <end position="203"/>
    </location>
</feature>
<dbReference type="Gene3D" id="1.20.920.10">
    <property type="entry name" value="Bromodomain-like"/>
    <property type="match status" value="1"/>
</dbReference>
<reference evidence="5" key="1">
    <citation type="submission" date="2021-11" db="EMBL/GenBank/DDBJ databases">
        <authorList>
            <person name="Herlambang A."/>
            <person name="Guo Y."/>
            <person name="Takashima Y."/>
            <person name="Nishizawa T."/>
        </authorList>
    </citation>
    <scope>NUCLEOTIDE SEQUENCE</scope>
    <source>
        <strain evidence="5">E1425</strain>
    </source>
</reference>
<evidence type="ECO:0000259" key="4">
    <source>
        <dbReference type="PROSITE" id="PS50014"/>
    </source>
</evidence>
<dbReference type="Pfam" id="PF00439">
    <property type="entry name" value="Bromodomain"/>
    <property type="match status" value="1"/>
</dbReference>
<feature type="domain" description="Bromo" evidence="4">
    <location>
        <begin position="544"/>
        <end position="614"/>
    </location>
</feature>
<name>A0A9P3LSU1_9FUNG</name>
<dbReference type="GO" id="GO:0035267">
    <property type="term" value="C:NuA4 histone acetyltransferase complex"/>
    <property type="evidence" value="ECO:0007669"/>
    <property type="project" value="TreeGrafter"/>
</dbReference>
<accession>A0A9P3LSU1</accession>
<dbReference type="InterPro" id="IPR001487">
    <property type="entry name" value="Bromodomain"/>
</dbReference>
<keyword evidence="1 2" id="KW-0103">Bromodomain</keyword>
<evidence type="ECO:0000256" key="1">
    <source>
        <dbReference type="ARBA" id="ARBA00023117"/>
    </source>
</evidence>
<feature type="compositionally biased region" description="Acidic residues" evidence="3">
    <location>
        <begin position="393"/>
        <end position="402"/>
    </location>
</feature>
<dbReference type="PANTHER" id="PTHR15398:SF4">
    <property type="entry name" value="BROMODOMAIN-CONTAINING PROTEIN 8 ISOFORM X1"/>
    <property type="match status" value="1"/>
</dbReference>
<sequence>MATDLSSTEIKSDSEPWSILENLVLAQAIYKCGDTNWVAIARTIKAHPQIHRTSSFFSQKSCAIQYTQLLENLEAENRRSKQQRGNEAGTSATQEIPSVVKLAGQLYHQRILEIKGLIRQDEERFRELVAELDEIRQGKWDSQLEQELKKNPPAADAETPSGATGDELSSVPTTSTLSSVSSAQPTVESNPNPDEVSETTTPAVATDKQEDTERSRDISVDEATTDSTPAIVAPETLESKAATEPEDVEMADAAELTSVSNTPAMSSTAPEAGDVEMDDVTTTASSDAQDVTPADNKEADESSASKSNEVSASKGDVAASTTKSTESESDLSPPDAMDEEDDTQNNALASESKSEKTAADESMDDIQTKTEEEEEQIVQSALRERAQSKEDNLENELEEAFEENSNIPKQEELENEEASKDVEAAKAVAKQESEDEGEISSAVEEEEDDENIEDDEGEEDEEGESKLKKRAGRKPQKITTNVPLKRKRRGGHRGDAEEGYNSSDSEALDSATTNMSDQLTRVQMVQMDDKKWKKILMMIWTDIANHRFGAVFMQPIKEHDAPGYYHMIKRPMDLKSIKERIRDGLIGNADEFHRDVLLMFMNALMYNGEDTEVYQMAQAMMSEVEFIIKNFKSSQSFAPGPVPPGVGGGPGSGNSSTTTTPTTKTAEGGATLASSSSAASGPGSSTSSRRRKSSGIEMTPTE</sequence>
<dbReference type="OrthoDB" id="1742084at2759"/>
<feature type="region of interest" description="Disordered" evidence="3">
    <location>
        <begin position="638"/>
        <end position="702"/>
    </location>
</feature>
<gene>
    <name evidence="5" type="ORF">EMPS_01610</name>
</gene>
<feature type="region of interest" description="Disordered" evidence="3">
    <location>
        <begin position="147"/>
        <end position="511"/>
    </location>
</feature>
<dbReference type="EMBL" id="BQFW01000002">
    <property type="protein sequence ID" value="GJJ69264.1"/>
    <property type="molecule type" value="Genomic_DNA"/>
</dbReference>
<feature type="compositionally biased region" description="Acidic residues" evidence="3">
    <location>
        <begin position="433"/>
        <end position="463"/>
    </location>
</feature>
<feature type="compositionally biased region" description="Basic and acidic residues" evidence="3">
    <location>
        <begin position="207"/>
        <end position="219"/>
    </location>
</feature>
<feature type="compositionally biased region" description="Basic and acidic residues" evidence="3">
    <location>
        <begin position="382"/>
        <end position="392"/>
    </location>
</feature>
<dbReference type="GO" id="GO:0006325">
    <property type="term" value="P:chromatin organization"/>
    <property type="evidence" value="ECO:0007669"/>
    <property type="project" value="UniProtKB-ARBA"/>
</dbReference>
<feature type="compositionally biased region" description="Polar residues" evidence="3">
    <location>
        <begin position="257"/>
        <end position="269"/>
    </location>
</feature>
<feature type="compositionally biased region" description="Polar residues" evidence="3">
    <location>
        <begin position="280"/>
        <end position="289"/>
    </location>
</feature>
<comment type="caution">
    <text evidence="5">The sequence shown here is derived from an EMBL/GenBank/DDBJ whole genome shotgun (WGS) entry which is preliminary data.</text>
</comment>
<feature type="compositionally biased region" description="Low complexity" evidence="3">
    <location>
        <begin position="653"/>
        <end position="687"/>
    </location>
</feature>
<proteinExistence type="predicted"/>
<evidence type="ECO:0000313" key="5">
    <source>
        <dbReference type="EMBL" id="GJJ69264.1"/>
    </source>
</evidence>
<dbReference type="InterPro" id="IPR036427">
    <property type="entry name" value="Bromodomain-like_sf"/>
</dbReference>
<reference evidence="5" key="2">
    <citation type="journal article" date="2022" name="Microbiol. Resour. Announc.">
        <title>Whole-Genome Sequence of Entomortierella parvispora E1425, a Mucoromycotan Fungus Associated with Burkholderiaceae-Related Endosymbiotic Bacteria.</title>
        <authorList>
            <person name="Herlambang A."/>
            <person name="Guo Y."/>
            <person name="Takashima Y."/>
            <person name="Narisawa K."/>
            <person name="Ohta H."/>
            <person name="Nishizawa T."/>
        </authorList>
    </citation>
    <scope>NUCLEOTIDE SEQUENCE</scope>
    <source>
        <strain evidence="5">E1425</strain>
    </source>
</reference>
<feature type="compositionally biased region" description="Low complexity" evidence="3">
    <location>
        <begin position="302"/>
        <end position="324"/>
    </location>
</feature>
<keyword evidence="6" id="KW-1185">Reference proteome</keyword>
<dbReference type="PROSITE" id="PS50014">
    <property type="entry name" value="BROMODOMAIN_2"/>
    <property type="match status" value="1"/>
</dbReference>
<feature type="compositionally biased region" description="Low complexity" evidence="3">
    <location>
        <begin position="168"/>
        <end position="182"/>
    </location>
</feature>
<dbReference type="AlphaFoldDB" id="A0A9P3LSU1"/>
<feature type="compositionally biased region" description="Basic and acidic residues" evidence="3">
    <location>
        <begin position="409"/>
        <end position="432"/>
    </location>
</feature>
<evidence type="ECO:0000256" key="2">
    <source>
        <dbReference type="PROSITE-ProRule" id="PRU00035"/>
    </source>
</evidence>
<dbReference type="Proteomes" id="UP000827284">
    <property type="component" value="Unassembled WGS sequence"/>
</dbReference>
<dbReference type="SMART" id="SM00297">
    <property type="entry name" value="BROMO"/>
    <property type="match status" value="1"/>
</dbReference>
<evidence type="ECO:0000256" key="3">
    <source>
        <dbReference type="SAM" id="MobiDB-lite"/>
    </source>
</evidence>